<evidence type="ECO:0000313" key="1">
    <source>
        <dbReference type="EMBL" id="SNT09057.1"/>
    </source>
</evidence>
<dbReference type="Proteomes" id="UP000198339">
    <property type="component" value="Unassembled WGS sequence"/>
</dbReference>
<evidence type="ECO:0008006" key="3">
    <source>
        <dbReference type="Google" id="ProtNLM"/>
    </source>
</evidence>
<keyword evidence="2" id="KW-1185">Reference proteome</keyword>
<dbReference type="AlphaFoldDB" id="A0A239JT47"/>
<gene>
    <name evidence="1" type="ORF">SAMN06295955_11163</name>
</gene>
<dbReference type="Gene3D" id="3.40.50.1820">
    <property type="entry name" value="alpha/beta hydrolase"/>
    <property type="match status" value="1"/>
</dbReference>
<dbReference type="Pfam" id="PF06821">
    <property type="entry name" value="Ser_hydrolase"/>
    <property type="match status" value="1"/>
</dbReference>
<sequence length="223" mass="24099">MLDRSDPPIRLYAILTVPGLENSGPAHWQSLWEDSDPACTRVELGQWDRPHRNSWVRRLNEAIAASDRPVLLAAHSLGCHAVAWWSSLEPSAGDGKVAGALLVAPPAVEYGRRDPRLAAFAPLVRERLPFPSILAASQDDPYVSFGRAAKMARHWGSRLADAGWVGHINADSDLGHWPYGRFLLSQLAAAGAALGDRAGAVARFLPSRSRQTEAAAHAFPAHG</sequence>
<organism evidence="1 2">
    <name type="scientific">Sphingopyxis indica</name>
    <dbReference type="NCBI Taxonomy" id="436663"/>
    <lineage>
        <taxon>Bacteria</taxon>
        <taxon>Pseudomonadati</taxon>
        <taxon>Pseudomonadota</taxon>
        <taxon>Alphaproteobacteria</taxon>
        <taxon>Sphingomonadales</taxon>
        <taxon>Sphingomonadaceae</taxon>
        <taxon>Sphingopyxis</taxon>
    </lineage>
</organism>
<proteinExistence type="predicted"/>
<dbReference type="GO" id="GO:0016787">
    <property type="term" value="F:hydrolase activity"/>
    <property type="evidence" value="ECO:0007669"/>
    <property type="project" value="InterPro"/>
</dbReference>
<name>A0A239JT47_9SPHN</name>
<evidence type="ECO:0000313" key="2">
    <source>
        <dbReference type="Proteomes" id="UP000198339"/>
    </source>
</evidence>
<reference evidence="1 2" key="1">
    <citation type="submission" date="2017-06" db="EMBL/GenBank/DDBJ databases">
        <authorList>
            <person name="Kim H.J."/>
            <person name="Triplett B.A."/>
        </authorList>
    </citation>
    <scope>NUCLEOTIDE SEQUENCE [LARGE SCALE GENOMIC DNA]</scope>
    <source>
        <strain evidence="1 2">DS15</strain>
    </source>
</reference>
<accession>A0A239JT47</accession>
<dbReference type="EMBL" id="FZPA01000011">
    <property type="protein sequence ID" value="SNT09057.1"/>
    <property type="molecule type" value="Genomic_DNA"/>
</dbReference>
<protein>
    <recommendedName>
        <fullName evidence="3">Esterase</fullName>
    </recommendedName>
</protein>
<dbReference type="SUPFAM" id="SSF53474">
    <property type="entry name" value="alpha/beta-Hydrolases"/>
    <property type="match status" value="1"/>
</dbReference>
<dbReference type="OrthoDB" id="9804993at2"/>
<dbReference type="InterPro" id="IPR029058">
    <property type="entry name" value="AB_hydrolase_fold"/>
</dbReference>
<dbReference type="RefSeq" id="WP_089216733.1">
    <property type="nucleotide sequence ID" value="NZ_FZPA01000011.1"/>
</dbReference>
<dbReference type="InterPro" id="IPR010662">
    <property type="entry name" value="RBBP9/YdeN"/>
</dbReference>